<feature type="transmembrane region" description="Helical" evidence="2">
    <location>
        <begin position="995"/>
        <end position="1019"/>
    </location>
</feature>
<dbReference type="GO" id="GO:0008408">
    <property type="term" value="F:3'-5' exonuclease activity"/>
    <property type="evidence" value="ECO:0007669"/>
    <property type="project" value="InterPro"/>
</dbReference>
<dbReference type="InterPro" id="IPR036452">
    <property type="entry name" value="Ribo_hydro-like"/>
</dbReference>
<feature type="compositionally biased region" description="Low complexity" evidence="1">
    <location>
        <begin position="1422"/>
        <end position="1433"/>
    </location>
</feature>
<feature type="transmembrane region" description="Helical" evidence="2">
    <location>
        <begin position="1649"/>
        <end position="1673"/>
    </location>
</feature>
<feature type="region of interest" description="Disordered" evidence="1">
    <location>
        <begin position="1881"/>
        <end position="1907"/>
    </location>
</feature>
<dbReference type="InterPro" id="IPR002782">
    <property type="entry name" value="Mut7-C_RNAse_dom"/>
</dbReference>
<feature type="region of interest" description="Disordered" evidence="1">
    <location>
        <begin position="1421"/>
        <end position="1501"/>
    </location>
</feature>
<dbReference type="InterPro" id="IPR036754">
    <property type="entry name" value="YbaK/aa-tRNA-synt-asso_dom_sf"/>
</dbReference>
<evidence type="ECO:0000313" key="5">
    <source>
        <dbReference type="Proteomes" id="UP000751190"/>
    </source>
</evidence>
<dbReference type="Pfam" id="PF04073">
    <property type="entry name" value="tRNA_edit"/>
    <property type="match status" value="1"/>
</dbReference>
<dbReference type="SUPFAM" id="SSF53098">
    <property type="entry name" value="Ribonuclease H-like"/>
    <property type="match status" value="1"/>
</dbReference>
<feature type="compositionally biased region" description="Low complexity" evidence="1">
    <location>
        <begin position="723"/>
        <end position="740"/>
    </location>
</feature>
<feature type="region of interest" description="Disordered" evidence="1">
    <location>
        <begin position="2850"/>
        <end position="2910"/>
    </location>
</feature>
<dbReference type="EMBL" id="JAGTXO010000004">
    <property type="protein sequence ID" value="KAG8468512.1"/>
    <property type="molecule type" value="Genomic_DNA"/>
</dbReference>
<dbReference type="InterPro" id="IPR012584">
    <property type="entry name" value="NOL11_N"/>
</dbReference>
<accession>A0A8J5XU85</accession>
<dbReference type="PANTHER" id="PTHR47765">
    <property type="entry name" value="3'-5' EXONUCLEASE DOMAIN-CONTAINING PROTEIN"/>
    <property type="match status" value="1"/>
</dbReference>
<feature type="transmembrane region" description="Helical" evidence="2">
    <location>
        <begin position="1540"/>
        <end position="1559"/>
    </location>
</feature>
<dbReference type="GO" id="GO:0003676">
    <property type="term" value="F:nucleic acid binding"/>
    <property type="evidence" value="ECO:0007669"/>
    <property type="project" value="InterPro"/>
</dbReference>
<protein>
    <recommendedName>
        <fullName evidence="3">3'-5' exonuclease domain-containing protein</fullName>
    </recommendedName>
</protein>
<keyword evidence="5" id="KW-1185">Reference proteome</keyword>
<comment type="caution">
    <text evidence="4">The sequence shown here is derived from an EMBL/GenBank/DDBJ whole genome shotgun (WGS) entry which is preliminary data.</text>
</comment>
<feature type="compositionally biased region" description="Low complexity" evidence="1">
    <location>
        <begin position="548"/>
        <end position="608"/>
    </location>
</feature>
<evidence type="ECO:0000313" key="4">
    <source>
        <dbReference type="EMBL" id="KAG8468512.1"/>
    </source>
</evidence>
<feature type="transmembrane region" description="Helical" evidence="2">
    <location>
        <begin position="1565"/>
        <end position="1588"/>
    </location>
</feature>
<dbReference type="GO" id="GO:0005634">
    <property type="term" value="C:nucleus"/>
    <property type="evidence" value="ECO:0007669"/>
    <property type="project" value="InterPro"/>
</dbReference>
<dbReference type="InterPro" id="IPR036397">
    <property type="entry name" value="RNaseH_sf"/>
</dbReference>
<dbReference type="InterPro" id="IPR002562">
    <property type="entry name" value="3'-5'_exonuclease_dom"/>
</dbReference>
<dbReference type="InterPro" id="IPR012337">
    <property type="entry name" value="RNaseH-like_sf"/>
</dbReference>
<dbReference type="Gene3D" id="3.90.960.10">
    <property type="entry name" value="YbaK/aminoacyl-tRNA synthetase-associated domain"/>
    <property type="match status" value="1"/>
</dbReference>
<dbReference type="SMART" id="SM00474">
    <property type="entry name" value="35EXOc"/>
    <property type="match status" value="1"/>
</dbReference>
<proteinExistence type="predicted"/>
<feature type="region of interest" description="Disordered" evidence="1">
    <location>
        <begin position="2223"/>
        <end position="2247"/>
    </location>
</feature>
<feature type="compositionally biased region" description="Low complexity" evidence="1">
    <location>
        <begin position="617"/>
        <end position="630"/>
    </location>
</feature>
<feature type="compositionally biased region" description="Low complexity" evidence="1">
    <location>
        <begin position="2850"/>
        <end position="2866"/>
    </location>
</feature>
<keyword evidence="2" id="KW-0472">Membrane</keyword>
<feature type="region of interest" description="Disordered" evidence="1">
    <location>
        <begin position="1929"/>
        <end position="1971"/>
    </location>
</feature>
<feature type="compositionally biased region" description="Basic and acidic residues" evidence="1">
    <location>
        <begin position="2879"/>
        <end position="2892"/>
    </location>
</feature>
<evidence type="ECO:0000256" key="2">
    <source>
        <dbReference type="SAM" id="Phobius"/>
    </source>
</evidence>
<keyword evidence="2" id="KW-0812">Transmembrane</keyword>
<organism evidence="4 5">
    <name type="scientific">Diacronema lutheri</name>
    <name type="common">Unicellular marine alga</name>
    <name type="synonym">Monochrysis lutheri</name>
    <dbReference type="NCBI Taxonomy" id="2081491"/>
    <lineage>
        <taxon>Eukaryota</taxon>
        <taxon>Haptista</taxon>
        <taxon>Haptophyta</taxon>
        <taxon>Pavlovophyceae</taxon>
        <taxon>Pavlovales</taxon>
        <taxon>Pavlovaceae</taxon>
        <taxon>Diacronema</taxon>
    </lineage>
</organism>
<dbReference type="GO" id="GO:0002161">
    <property type="term" value="F:aminoacyl-tRNA deacylase activity"/>
    <property type="evidence" value="ECO:0007669"/>
    <property type="project" value="InterPro"/>
</dbReference>
<dbReference type="PANTHER" id="PTHR47765:SF2">
    <property type="entry name" value="EXONUCLEASE MUT-7 HOMOLOG"/>
    <property type="match status" value="1"/>
</dbReference>
<dbReference type="Pfam" id="PF01612">
    <property type="entry name" value="DNA_pol_A_exo1"/>
    <property type="match status" value="1"/>
</dbReference>
<feature type="region of interest" description="Disordered" evidence="1">
    <location>
        <begin position="2270"/>
        <end position="2292"/>
    </location>
</feature>
<keyword evidence="2" id="KW-1133">Transmembrane helix</keyword>
<dbReference type="Gene3D" id="3.90.245.10">
    <property type="entry name" value="Ribonucleoside hydrolase-like"/>
    <property type="match status" value="1"/>
</dbReference>
<dbReference type="SUPFAM" id="SSF55826">
    <property type="entry name" value="YbaK/ProRS associated domain"/>
    <property type="match status" value="1"/>
</dbReference>
<dbReference type="Proteomes" id="UP000751190">
    <property type="component" value="Unassembled WGS sequence"/>
</dbReference>
<gene>
    <name evidence="4" type="ORF">KFE25_013595</name>
</gene>
<feature type="region of interest" description="Disordered" evidence="1">
    <location>
        <begin position="719"/>
        <end position="740"/>
    </location>
</feature>
<reference evidence="4" key="1">
    <citation type="submission" date="2021-05" db="EMBL/GenBank/DDBJ databases">
        <title>The genome of the haptophyte Pavlova lutheri (Diacronema luteri, Pavlovales) - a model for lipid biosynthesis in eukaryotic algae.</title>
        <authorList>
            <person name="Hulatt C.J."/>
            <person name="Posewitz M.C."/>
        </authorList>
    </citation>
    <scope>NUCLEOTIDE SEQUENCE</scope>
    <source>
        <strain evidence="4">NIVA-4/92</strain>
    </source>
</reference>
<dbReference type="GO" id="GO:0016799">
    <property type="term" value="F:hydrolase activity, hydrolyzing N-glycosyl compounds"/>
    <property type="evidence" value="ECO:0007669"/>
    <property type="project" value="InterPro"/>
</dbReference>
<dbReference type="InterPro" id="IPR052408">
    <property type="entry name" value="Exonuclease_MUT-7-like"/>
</dbReference>
<feature type="domain" description="3'-5' exonuclease" evidence="3">
    <location>
        <begin position="97"/>
        <end position="324"/>
    </location>
</feature>
<dbReference type="InterPro" id="IPR007214">
    <property type="entry name" value="YbaK/aa-tRNA-synth-assoc-dom"/>
</dbReference>
<feature type="region of interest" description="Disordered" evidence="1">
    <location>
        <begin position="2495"/>
        <end position="2515"/>
    </location>
</feature>
<name>A0A8J5XU85_DIALT</name>
<dbReference type="SUPFAM" id="SSF53590">
    <property type="entry name" value="Nucleoside hydrolase"/>
    <property type="match status" value="1"/>
</dbReference>
<dbReference type="Pfam" id="PF01927">
    <property type="entry name" value="Mut7-C"/>
    <property type="match status" value="1"/>
</dbReference>
<evidence type="ECO:0000256" key="1">
    <source>
        <dbReference type="SAM" id="MobiDB-lite"/>
    </source>
</evidence>
<evidence type="ECO:0000259" key="3">
    <source>
        <dbReference type="SMART" id="SM00474"/>
    </source>
</evidence>
<dbReference type="OrthoDB" id="10261556at2759"/>
<dbReference type="Pfam" id="PF08168">
    <property type="entry name" value="NOL11_N"/>
    <property type="match status" value="1"/>
</dbReference>
<dbReference type="Gene3D" id="3.30.420.10">
    <property type="entry name" value="Ribonuclease H-like superfamily/Ribonuclease H"/>
    <property type="match status" value="1"/>
</dbReference>
<feature type="transmembrane region" description="Helical" evidence="2">
    <location>
        <begin position="1719"/>
        <end position="1737"/>
    </location>
</feature>
<feature type="region of interest" description="Disordered" evidence="1">
    <location>
        <begin position="545"/>
        <end position="640"/>
    </location>
</feature>
<feature type="transmembrane region" description="Helical" evidence="2">
    <location>
        <begin position="1609"/>
        <end position="1629"/>
    </location>
</feature>
<sequence>MVAATSRVSRLGLVEHLLAQNAPRAAACIYSEELRHELRVAAPERARQLDALLAVRDPSADERGASDALARGSGALFVAPRERVNIVADPVAVSAFARVVRTRVADAEAEADHEGGARGELDAPARGWTVALDAEWRPDLSAGSNNPPSLLQLASDEMIWLIDLQALVEPRAPSGPTAAEVELVGALGVLLGSPAVRILGFSIQSDLDKLNGAFGHRAPCFASARAAIDLRDACEGARLACQAGSGGGDGRSGGGGGGGAQRIAARASNSLAAQLEAWCGVRLDKREQTSDWACRPLTDSQLAYAANDAACLLLLHAALLARAPALALQPRAYVAAPPRAAAADRQASMAARAPAGTSETAAPAGVAEAACTADGDTAGACKRAVAARNLEAVRRAAAAATASGIGVRCWVAPADVVARAVALADEAAGGPSGSAWAELNALCFVCYRPPPANPLPPSRTPGKGKVAREAARELVLVITPAAERVDVRWLSCALGLPSRAVRLASADECVELFGAPPGTVPPLPLRADVRVVSYAALRNDGVARACVGSSDDGVGSSDDGAGSSDDGAGSSDDGAGSSDDGAGSSDDGAGSSDDGAGSSDDGVGSSDGFGDEGNEGGTCESGEEGSAGASFRTNSSGSEHRRLINTNGARSASMACAEPAALPRAASAAADAPAGAALEAAAAWPTVDDAVLWGSSGHPDFLLVISRARASLPALTRHAPDTAGAPASVPPASAASSTPARFEWLPDTRLGALSLDEIILGCRDFYAATFPPAPASSELARLRAGASAASAGPQFGAGAGQATPIGLARGADAARAHAGAIPAAARRPLVVTLDCAMSKLARMLRLVGVDAAVAGETVRAELAGFRGLARVKVDASLAEADFRRAAAQGRVLLCRSRRAADALPGTAYSLLASDADGQFAELLDVFGLRDAVDGGASRCGICNSDRWRRLCASEARGRVPAGVLSETRDFFQCGSCEQIFWPGPKYSSTMDSLRAAVAAAWLAVLALGAALVALVVAALRSASPARRVARVWSSIRLSTSASAALLFTHELLCAEQRCDEVRPRAEKALLLASASVLLAIACPMHAPHARIRMRAVLLWLVRWEGAETDTPLVTPLGLHEPHEYALSGYDDVDLTRLMAAPELIPSAMLASEPGGLTVVLISSLRDFADAIVAHPQLVRRAVGAVSVMGGLERDERARFGWAADTSVNNGFDMAGAQAVYDWCFAKGVPLSVVSRHAVPLLPMSLARSFAERSTSEVLGYLAEAQFLGLEGLWQKLCEGELPARCSKQWYFETFCGVDAGEFARADYAQLGASAHIRKKLNGFVKPYDVIALMMALPHTRALVVPNARSDALSRDQSAYVEVRADDGRVVPHLLLLAPEHAPEQRHVVALLRETYHKMAFLTQAHVNQPGAGIQIDPRLMDARSSASSPAVSPKRPRKWPTLGSVHAASEPAAAATDSFSSAHHTNVRERGSPLPRADSGKGVAHSSQLARGGGADAAGPRLGDHVRHDARLVSQAALATRIDMALEAVRAVDARASAHVLAVLAILLLLSFGGAFWAFASRAPFWRVSLPLTLPTLDLALVIMALWLRDDHTHPRAIRATLVAATIEIGAKFCCALGLALASVSVHTVPDLSFRVGVADITRDAARAVAAWLAVLVLGAALVTLVVAALRYASPARRVARLWSSIRLSTSASAALLLTHELLCAEQRCDEVRPRAEKALLLASASVLLAIACPMYAPHARIRMRALLLWLVRGEGAETDTPLIALLGLREVQRDGRTKARSATEVMEAAGLAFQAVEMLDLAEALRAGDAEAGSAGPLASASGWELDPPVRNAHCHVASSGACAWLSRSAERACARACAWLMARAPTHSRRRIAPEMARLSTPASGGGTPPVGSGSAQVGSRVQSSARLPAHAQVLVDSVRESAEAAALHEFPPSLGNGRKPSRRNREERRSSWESLTRAPRSVPMHRRTAREQAVDLRQLRAARNARVRNTADTEGGVNFFVVHSHFDSAELKRAALADCAATYIREPMLAAPALLCRPSGRVLGAAPGTAPTDVVLTIASRGVFVHDALAQTCRCNWAVSPGTELSGAAVVHAHARRYTVVVDGSSLCGWHEDDREFGTARIRLAAPIHAILRLGPHATAAVHHDGAVTVVDATLAQRAPTLALATGGVSGGGAMNAHARCIWAGVADVDDAADAPNPARHAGGELLVLLVEANGAAEPAGGAARGARAGRGEARASTPARISAGTSPSLRLHVLRVSRAAAPVSAAGAGAGAGQHRAGSDEVELDETGDSCEPVALPSLERLTPDGGIPLCIDAGGVPRSLESAAASLTVSTVSPGSPVAERALALVLCWRGGDTSVVAVDVAASHIRPFADGAWARPRGVGVGVGAGHDAADGNGEGEGADWSPTLALPLTAPYFALVRACARARGEGSDDNDGAALPVGVGVGGVGVTATVAVAAAAARSLRVVVFENRCGTAQGEAWVDLPAAAGAAGARGEDTQATKRRRGGGGGVANGPHVLDAGVGVVEGARASAPVCACLTQDGRRLALCCAEIVLTLPVSTPRLSLARVLRAAPLRALRDDASARQQLGAAHAASRSAGTGASAGGLARGWPCVQLLLSSADLLDSLSVPTAVPAASVGAWVDALRASAALEAAAVSRALAALDELAARAGDAGDGFDGGARGVPSPNLREIDAALCAALGGGATNGRAAGTRGARARSATGEATLAAPKLHPLAALSSHGTHQLLGAACEAHAGSALLRALVRLLLPRVAVSAPALPQLLPSLIGPIATRAEPAEPAVAERAEPAVDASVMNVMNVYLTYAAEIPEEALIVALRWLLPRARAERIANGAGSDAAGADDAGEAGTNDRTVDGAPAADDARGDGEPREARVEGAAPARPGGGAGAHPRAAPSRACALLGRVCACPKSDELLLPALSTLRADEATELLAQLTLIIRTHAAKWTTDSHAQSHPADADFERAHDAAPAAPARRGGRPRPSLWQAVDWACALVDAHLVSFAIHPDARVHVRALAALVGRHVRLNRAVQRLHGYLAQLLRSAAAPSVATAVPEYSVEVVRW</sequence>